<dbReference type="HAMAP" id="MF_02016">
    <property type="entry name" value="MltF"/>
    <property type="match status" value="1"/>
</dbReference>
<reference evidence="10 11" key="1">
    <citation type="submission" date="2018-07" db="EMBL/GenBank/DDBJ databases">
        <title>Halioglobus sp. genome submission.</title>
        <authorList>
            <person name="Ye M.-Q."/>
            <person name="Du Z.-J."/>
        </authorList>
    </citation>
    <scope>NUCLEOTIDE SEQUENCE [LARGE SCALE GENOMIC DNA]</scope>
    <source>
        <strain evidence="10 11">U0301</strain>
    </source>
</reference>
<comment type="similarity">
    <text evidence="8">In the N-terminal section; belongs to the bacterial solute-binding protein 3 family.</text>
</comment>
<evidence type="ECO:0000313" key="11">
    <source>
        <dbReference type="Proteomes" id="UP000265509"/>
    </source>
</evidence>
<protein>
    <recommendedName>
        <fullName evidence="8">Membrane-bound lytic murein transglycosylase F</fullName>
        <ecNumber evidence="8">4.2.2.n1</ecNumber>
    </recommendedName>
    <alternativeName>
        <fullName evidence="8">Murein lyase F</fullName>
    </alternativeName>
</protein>
<keyword evidence="4 8" id="KW-0472">Membrane</keyword>
<dbReference type="OrthoDB" id="9815002at2"/>
<evidence type="ECO:0000256" key="1">
    <source>
        <dbReference type="ARBA" id="ARBA00007734"/>
    </source>
</evidence>
<comment type="similarity">
    <text evidence="1">Belongs to the transglycosylase Slt family.</text>
</comment>
<dbReference type="PROSITE" id="PS51257">
    <property type="entry name" value="PROKAR_LIPOPROTEIN"/>
    <property type="match status" value="1"/>
</dbReference>
<dbReference type="InterPro" id="IPR001638">
    <property type="entry name" value="Solute-binding_3/MltF_N"/>
</dbReference>
<dbReference type="PANTHER" id="PTHR35936:SF32">
    <property type="entry name" value="MEMBRANE-BOUND LYTIC MUREIN TRANSGLYCOSYLASE F"/>
    <property type="match status" value="1"/>
</dbReference>
<evidence type="ECO:0000256" key="4">
    <source>
        <dbReference type="ARBA" id="ARBA00023136"/>
    </source>
</evidence>
<feature type="active site" evidence="8">
    <location>
        <position position="306"/>
    </location>
</feature>
<dbReference type="SUPFAM" id="SSF53955">
    <property type="entry name" value="Lysozyme-like"/>
    <property type="match status" value="1"/>
</dbReference>
<feature type="region of interest" description="LT domain" evidence="8">
    <location>
        <begin position="260"/>
        <end position="475"/>
    </location>
</feature>
<dbReference type="GO" id="GO:0008933">
    <property type="term" value="F:peptidoglycan lytic transglycosylase activity"/>
    <property type="evidence" value="ECO:0007669"/>
    <property type="project" value="UniProtKB-UniRule"/>
</dbReference>
<proteinExistence type="inferred from homology"/>
<dbReference type="PANTHER" id="PTHR35936">
    <property type="entry name" value="MEMBRANE-BOUND LYTIC MUREIN TRANSGLYCOSYLASE F"/>
    <property type="match status" value="1"/>
</dbReference>
<dbReference type="EMBL" id="QRAN01000001">
    <property type="protein sequence ID" value="RLQ23840.1"/>
    <property type="molecule type" value="Genomic_DNA"/>
</dbReference>
<comment type="domain">
    <text evidence="8">The N-terminal domain does not have lytic activity and probably modulates enzymatic activity. The C-terminal domain is the catalytic active domain.</text>
</comment>
<evidence type="ECO:0000256" key="6">
    <source>
        <dbReference type="ARBA" id="ARBA00023239"/>
    </source>
</evidence>
<dbReference type="Gene3D" id="3.40.190.10">
    <property type="entry name" value="Periplasmic binding protein-like II"/>
    <property type="match status" value="2"/>
</dbReference>
<dbReference type="CDD" id="cd01009">
    <property type="entry name" value="PBP2_YfhD_N"/>
    <property type="match status" value="1"/>
</dbReference>
<organism evidence="10 11">
    <name type="scientific">Seongchinamella sediminis</name>
    <dbReference type="NCBI Taxonomy" id="2283635"/>
    <lineage>
        <taxon>Bacteria</taxon>
        <taxon>Pseudomonadati</taxon>
        <taxon>Pseudomonadota</taxon>
        <taxon>Gammaproteobacteria</taxon>
        <taxon>Cellvibrionales</taxon>
        <taxon>Halieaceae</taxon>
        <taxon>Seongchinamella</taxon>
    </lineage>
</organism>
<evidence type="ECO:0000259" key="9">
    <source>
        <dbReference type="SMART" id="SM00062"/>
    </source>
</evidence>
<keyword evidence="6 8" id="KW-0456">Lyase</keyword>
<evidence type="ECO:0000256" key="5">
    <source>
        <dbReference type="ARBA" id="ARBA00023237"/>
    </source>
</evidence>
<comment type="function">
    <text evidence="8">Murein-degrading enzyme that degrades murein glycan strands and insoluble, high-molecular weight murein sacculi, with the concomitant formation of a 1,6-anhydromuramoyl product. Lytic transglycosylases (LTs) play an integral role in the metabolism of the peptidoglycan (PG) sacculus. Their lytic action creates space within the PG sacculus to allow for its expansion as well as for the insertion of various structures such as secretion systems and flagella.</text>
</comment>
<comment type="similarity">
    <text evidence="2">Belongs to the bacterial solute-binding protein 3 family.</text>
</comment>
<dbReference type="Proteomes" id="UP000265509">
    <property type="component" value="Unassembled WGS sequence"/>
</dbReference>
<dbReference type="GO" id="GO:0009279">
    <property type="term" value="C:cell outer membrane"/>
    <property type="evidence" value="ECO:0007669"/>
    <property type="project" value="UniProtKB-SubCell"/>
</dbReference>
<dbReference type="NCBIfam" id="NF008112">
    <property type="entry name" value="PRK10859.1"/>
    <property type="match status" value="1"/>
</dbReference>
<keyword evidence="5 8" id="KW-0998">Cell outer membrane</keyword>
<accession>A0A3L7E4K0</accession>
<dbReference type="InterPro" id="IPR008258">
    <property type="entry name" value="Transglycosylase_SLT_dom_1"/>
</dbReference>
<dbReference type="PROSITE" id="PS00922">
    <property type="entry name" value="TRANSGLYCOSYLASE"/>
    <property type="match status" value="1"/>
</dbReference>
<evidence type="ECO:0000256" key="8">
    <source>
        <dbReference type="HAMAP-Rule" id="MF_02016"/>
    </source>
</evidence>
<gene>
    <name evidence="8 10" type="primary">mltF</name>
    <name evidence="10" type="ORF">DWB85_01430</name>
</gene>
<dbReference type="InterPro" id="IPR000189">
    <property type="entry name" value="Transglyc_AS"/>
</dbReference>
<name>A0A3L7E4K0_9GAMM</name>
<dbReference type="SUPFAM" id="SSF53850">
    <property type="entry name" value="Periplasmic binding protein-like II"/>
    <property type="match status" value="1"/>
</dbReference>
<evidence type="ECO:0000256" key="3">
    <source>
        <dbReference type="ARBA" id="ARBA00022729"/>
    </source>
</evidence>
<dbReference type="GO" id="GO:0009253">
    <property type="term" value="P:peptidoglycan catabolic process"/>
    <property type="evidence" value="ECO:0007669"/>
    <property type="project" value="TreeGrafter"/>
</dbReference>
<dbReference type="GO" id="GO:0016998">
    <property type="term" value="P:cell wall macromolecule catabolic process"/>
    <property type="evidence" value="ECO:0007669"/>
    <property type="project" value="UniProtKB-UniRule"/>
</dbReference>
<dbReference type="Gene3D" id="1.10.530.10">
    <property type="match status" value="1"/>
</dbReference>
<dbReference type="GO" id="GO:0071555">
    <property type="term" value="P:cell wall organization"/>
    <property type="evidence" value="ECO:0007669"/>
    <property type="project" value="UniProtKB-KW"/>
</dbReference>
<dbReference type="Pfam" id="PF00497">
    <property type="entry name" value="SBP_bac_3"/>
    <property type="match status" value="1"/>
</dbReference>
<dbReference type="SMART" id="SM00062">
    <property type="entry name" value="PBPb"/>
    <property type="match status" value="1"/>
</dbReference>
<dbReference type="InterPro" id="IPR023703">
    <property type="entry name" value="MltF"/>
</dbReference>
<dbReference type="AlphaFoldDB" id="A0A3L7E4K0"/>
<dbReference type="Pfam" id="PF01464">
    <property type="entry name" value="SLT"/>
    <property type="match status" value="1"/>
</dbReference>
<evidence type="ECO:0000313" key="10">
    <source>
        <dbReference type="EMBL" id="RLQ23840.1"/>
    </source>
</evidence>
<dbReference type="InterPro" id="IPR023346">
    <property type="entry name" value="Lysozyme-like_dom_sf"/>
</dbReference>
<dbReference type="EC" id="4.2.2.n1" evidence="8"/>
<evidence type="ECO:0000256" key="7">
    <source>
        <dbReference type="ARBA" id="ARBA00023316"/>
    </source>
</evidence>
<feature type="domain" description="Solute-binding protein family 3/N-terminal" evidence="9">
    <location>
        <begin position="33"/>
        <end position="259"/>
    </location>
</feature>
<comment type="caution">
    <text evidence="8">Lacks conserved residue(s) required for the propagation of feature annotation.</text>
</comment>
<comment type="similarity">
    <text evidence="8">In the C-terminal section; belongs to the transglycosylase Slt family.</text>
</comment>
<comment type="subcellular location">
    <subcellularLocation>
        <location evidence="8">Cell outer membrane</location>
        <topology evidence="8">Peripheral membrane protein</topology>
    </subcellularLocation>
    <text evidence="8">Attached to the inner leaflet of the outer membrane.</text>
</comment>
<dbReference type="RefSeq" id="WP_117952398.1">
    <property type="nucleotide sequence ID" value="NZ_QRAN01000001.1"/>
</dbReference>
<sequence>MKPLHRLLPLLLLSLLAACSREDSLERIEASGKLTVVSRNSPTTYYLDKGLPTGFEYTLAAMFAAELGVELEIVPAFGLEDIFVTLDRGEADIAAAGLALTGEREADYPHSTPYYQLRPLIVYRAGSFRPRDPGDLEDMSIVVLTGSAHSSALDALSNGGFPQLNWREVDHADSTELLAMVDNGEAQLAVIDSSEFEVQQSLYPRLKLAFELGSAQDMVWYLSPERDNEALLLRINQFLAGLQEQGTLDKLREEHFGHSRTVSRIGSHTFNLNVERILPGYQDLIEQVAAEYQMDWPLLAAMAYQESHWDPLAESPTGVRGMMMLTAPTAREVGVTDRLDPGQSLRGGARYYKQIKRRLPDDIYEPDRTYMALAAYNIGRGHLEDARLLTDRQGGDPHLWRDVMERLPLLQNSKYYQTLRHGYARGREAATYVQNIRHYRGILAWQDIARNKPLPPVATDPLLPAVLRRVGLNAL</sequence>
<keyword evidence="11" id="KW-1185">Reference proteome</keyword>
<dbReference type="CDD" id="cd13403">
    <property type="entry name" value="MLTF-like"/>
    <property type="match status" value="1"/>
</dbReference>
<comment type="caution">
    <text evidence="10">The sequence shown here is derived from an EMBL/GenBank/DDBJ whole genome shotgun (WGS) entry which is preliminary data.</text>
</comment>
<comment type="catalytic activity">
    <reaction evidence="8">
        <text>Exolytic cleavage of the (1-&gt;4)-beta-glycosidic linkage between N-acetylmuramic acid (MurNAc) and N-acetylglucosamine (GlcNAc) residues in peptidoglycan, from either the reducing or the non-reducing ends of the peptidoglycan chains, with concomitant formation of a 1,6-anhydrobond in the MurNAc residue.</text>
        <dbReference type="EC" id="4.2.2.n1"/>
    </reaction>
</comment>
<keyword evidence="7 8" id="KW-0961">Cell wall biogenesis/degradation</keyword>
<evidence type="ECO:0000256" key="2">
    <source>
        <dbReference type="ARBA" id="ARBA00010333"/>
    </source>
</evidence>
<keyword evidence="3 8" id="KW-0732">Signal</keyword>